<feature type="domain" description="Protein export membrane protein SecD/SecF C-terminal" evidence="10">
    <location>
        <begin position="121"/>
        <end position="296"/>
    </location>
</feature>
<keyword evidence="8 9" id="KW-0472">Membrane</keyword>
<dbReference type="PANTHER" id="PTHR30081:SF8">
    <property type="entry name" value="PROTEIN TRANSLOCASE SUBUNIT SECF"/>
    <property type="match status" value="1"/>
</dbReference>
<dbReference type="SUPFAM" id="SSF82866">
    <property type="entry name" value="Multidrug efflux transporter AcrB transmembrane domain"/>
    <property type="match status" value="1"/>
</dbReference>
<dbReference type="GO" id="GO:0006605">
    <property type="term" value="P:protein targeting"/>
    <property type="evidence" value="ECO:0007669"/>
    <property type="project" value="UniProtKB-UniRule"/>
</dbReference>
<comment type="subunit">
    <text evidence="9">Forms a complex with SecD. Part of the essential Sec protein translocation apparatus which comprises SecA, SecYEG and auxiliary proteins SecDF-YajC and YidC.</text>
</comment>
<dbReference type="Proteomes" id="UP000196655">
    <property type="component" value="Unassembled WGS sequence"/>
</dbReference>
<dbReference type="Gene3D" id="1.20.1640.10">
    <property type="entry name" value="Multidrug efflux transporter AcrB transmembrane domain"/>
    <property type="match status" value="1"/>
</dbReference>
<gene>
    <name evidence="9" type="primary">secF</name>
    <name evidence="11" type="ORF">BWR60_03285</name>
</gene>
<dbReference type="InterPro" id="IPR048634">
    <property type="entry name" value="SecD_SecF_C"/>
</dbReference>
<dbReference type="RefSeq" id="WP_088149574.1">
    <property type="nucleotide sequence ID" value="NZ_NHON01000003.1"/>
</dbReference>
<organism evidence="11 12">
    <name type="scientific">Inquilinus limosus</name>
    <dbReference type="NCBI Taxonomy" id="171674"/>
    <lineage>
        <taxon>Bacteria</taxon>
        <taxon>Pseudomonadati</taxon>
        <taxon>Pseudomonadota</taxon>
        <taxon>Alphaproteobacteria</taxon>
        <taxon>Rhodospirillales</taxon>
        <taxon>Rhodospirillaceae</taxon>
        <taxon>Inquilinus</taxon>
    </lineage>
</organism>
<feature type="transmembrane region" description="Helical" evidence="9">
    <location>
        <begin position="137"/>
        <end position="157"/>
    </location>
</feature>
<keyword evidence="12" id="KW-1185">Reference proteome</keyword>
<feature type="transmembrane region" description="Helical" evidence="9">
    <location>
        <begin position="20"/>
        <end position="39"/>
    </location>
</feature>
<comment type="function">
    <text evidence="9">Part of the Sec protein translocase complex. Interacts with the SecYEG preprotein conducting channel. SecDF uses the proton motive force (PMF) to complete protein translocation after the ATP-dependent function of SecA.</text>
</comment>
<evidence type="ECO:0000256" key="4">
    <source>
        <dbReference type="ARBA" id="ARBA00022692"/>
    </source>
</evidence>
<evidence type="ECO:0000256" key="6">
    <source>
        <dbReference type="ARBA" id="ARBA00022989"/>
    </source>
</evidence>
<comment type="caution">
    <text evidence="9">Lacks conserved residue(s) required for the propagation of feature annotation.</text>
</comment>
<keyword evidence="5 9" id="KW-0653">Protein transport</keyword>
<dbReference type="InterPro" id="IPR005665">
    <property type="entry name" value="SecF_bac"/>
</dbReference>
<dbReference type="NCBIfam" id="TIGR00966">
    <property type="entry name" value="transloc_SecF"/>
    <property type="match status" value="1"/>
</dbReference>
<accession>A0A211ZU33</accession>
<evidence type="ECO:0000256" key="9">
    <source>
        <dbReference type="HAMAP-Rule" id="MF_01464"/>
    </source>
</evidence>
<evidence type="ECO:0000313" key="12">
    <source>
        <dbReference type="Proteomes" id="UP000196655"/>
    </source>
</evidence>
<dbReference type="STRING" id="1122125.GCA_000423185_02975"/>
<dbReference type="PRINTS" id="PR01755">
    <property type="entry name" value="SECFTRNLCASE"/>
</dbReference>
<dbReference type="Pfam" id="PF02355">
    <property type="entry name" value="SecD_SecF_C"/>
    <property type="match status" value="1"/>
</dbReference>
<dbReference type="AlphaFoldDB" id="A0A211ZU33"/>
<keyword evidence="4 9" id="KW-0812">Transmembrane</keyword>
<dbReference type="PANTHER" id="PTHR30081">
    <property type="entry name" value="PROTEIN-EXPORT MEMBRANE PROTEIN SEC"/>
    <property type="match status" value="1"/>
</dbReference>
<comment type="subcellular location">
    <subcellularLocation>
        <location evidence="1 9">Cell membrane</location>
        <topology evidence="1 9">Multi-pass membrane protein</topology>
    </subcellularLocation>
</comment>
<evidence type="ECO:0000256" key="3">
    <source>
        <dbReference type="ARBA" id="ARBA00022475"/>
    </source>
</evidence>
<dbReference type="InterPro" id="IPR022813">
    <property type="entry name" value="SecD/SecF_arch_bac"/>
</dbReference>
<comment type="caution">
    <text evidence="11">The sequence shown here is derived from an EMBL/GenBank/DDBJ whole genome shotgun (WGS) entry which is preliminary data.</text>
</comment>
<dbReference type="InterPro" id="IPR022645">
    <property type="entry name" value="SecD/SecF_bac"/>
</dbReference>
<dbReference type="GO" id="GO:0015450">
    <property type="term" value="F:protein-transporting ATPase activity"/>
    <property type="evidence" value="ECO:0007669"/>
    <property type="project" value="InterPro"/>
</dbReference>
<proteinExistence type="inferred from homology"/>
<dbReference type="NCBIfam" id="TIGR00916">
    <property type="entry name" value="2A0604s01"/>
    <property type="match status" value="1"/>
</dbReference>
<evidence type="ECO:0000256" key="1">
    <source>
        <dbReference type="ARBA" id="ARBA00004651"/>
    </source>
</evidence>
<dbReference type="InterPro" id="IPR022646">
    <property type="entry name" value="SecD/SecF_CS"/>
</dbReference>
<feature type="transmembrane region" description="Helical" evidence="9">
    <location>
        <begin position="244"/>
        <end position="262"/>
    </location>
</feature>
<feature type="transmembrane region" description="Helical" evidence="9">
    <location>
        <begin position="268"/>
        <end position="294"/>
    </location>
</feature>
<dbReference type="InterPro" id="IPR055344">
    <property type="entry name" value="SecD_SecF_C_bact"/>
</dbReference>
<reference evidence="12" key="1">
    <citation type="submission" date="2017-05" db="EMBL/GenBank/DDBJ databases">
        <authorList>
            <person name="Macchi M."/>
            <person name="Festa S."/>
            <person name="Coppotelli B.M."/>
            <person name="Morelli I.S."/>
        </authorList>
    </citation>
    <scope>NUCLEOTIDE SEQUENCE [LARGE SCALE GENOMIC DNA]</scope>
    <source>
        <strain evidence="12">I</strain>
    </source>
</reference>
<dbReference type="GO" id="GO:0043952">
    <property type="term" value="P:protein transport by the Sec complex"/>
    <property type="evidence" value="ECO:0007669"/>
    <property type="project" value="UniProtKB-UniRule"/>
</dbReference>
<keyword evidence="3 9" id="KW-1003">Cell membrane</keyword>
<evidence type="ECO:0000256" key="8">
    <source>
        <dbReference type="ARBA" id="ARBA00023136"/>
    </source>
</evidence>
<sequence length="319" mass="34694">MFWLRLVPDDTKIQFMRGRILGLATSAFLSIASVILFFHPGLNYGVDFKGGITFQITTPQPADFSVLRSDIDDLGFGQAQLQQFGSPNDVLVRMEAQPTDQLQQKAYETIKQTLIDKVPGVVVGASDSVGGTVSGELFTNGMLALGLALVAMLFYIWFRFEWQFGVGAVVTMILDVTKMVGIYVVSGFEFNLTSIAALLTVLGYSVNDKVVVYDRVRENLRLYKAMPLRQLIDLSINQTLNRTIGTSLATFLACLPLAIWSGEALQQFAVVILIGVVVATTSSIFIAAPILLFLGEDKLFRKKAPPAAPADGKPASKGA</sequence>
<protein>
    <recommendedName>
        <fullName evidence="9">Protein-export membrane protein SecF</fullName>
    </recommendedName>
</protein>
<keyword evidence="7 9" id="KW-0811">Translocation</keyword>
<evidence type="ECO:0000256" key="2">
    <source>
        <dbReference type="ARBA" id="ARBA00022448"/>
    </source>
</evidence>
<keyword evidence="6 9" id="KW-1133">Transmembrane helix</keyword>
<name>A0A211ZU33_9PROT</name>
<evidence type="ECO:0000256" key="7">
    <source>
        <dbReference type="ARBA" id="ARBA00023010"/>
    </source>
</evidence>
<dbReference type="HAMAP" id="MF_01464_B">
    <property type="entry name" value="SecF_B"/>
    <property type="match status" value="1"/>
</dbReference>
<dbReference type="GO" id="GO:0005886">
    <property type="term" value="C:plasma membrane"/>
    <property type="evidence" value="ECO:0007669"/>
    <property type="project" value="UniProtKB-SubCell"/>
</dbReference>
<keyword evidence="2 9" id="KW-0813">Transport</keyword>
<dbReference type="GO" id="GO:0065002">
    <property type="term" value="P:intracellular protein transmembrane transport"/>
    <property type="evidence" value="ECO:0007669"/>
    <property type="project" value="UniProtKB-UniRule"/>
</dbReference>
<dbReference type="EMBL" id="NHON01000003">
    <property type="protein sequence ID" value="OWJ68785.1"/>
    <property type="molecule type" value="Genomic_DNA"/>
</dbReference>
<feature type="transmembrane region" description="Helical" evidence="9">
    <location>
        <begin position="190"/>
        <end position="207"/>
    </location>
</feature>
<comment type="similarity">
    <text evidence="9">Belongs to the SecD/SecF family. SecF subfamily.</text>
</comment>
<evidence type="ECO:0000256" key="5">
    <source>
        <dbReference type="ARBA" id="ARBA00022927"/>
    </source>
</evidence>
<evidence type="ECO:0000313" key="11">
    <source>
        <dbReference type="EMBL" id="OWJ68785.1"/>
    </source>
</evidence>
<evidence type="ECO:0000259" key="10">
    <source>
        <dbReference type="Pfam" id="PF02355"/>
    </source>
</evidence>
<dbReference type="Pfam" id="PF07549">
    <property type="entry name" value="Sec_GG"/>
    <property type="match status" value="1"/>
</dbReference>